<dbReference type="EMBL" id="OA882201">
    <property type="protein sequence ID" value="CAD7273729.1"/>
    <property type="molecule type" value="Genomic_DNA"/>
</dbReference>
<keyword evidence="4" id="KW-1185">Reference proteome</keyword>
<sequence length="441" mass="47984">MPHDTREVDDASILANKETTKSYWESKLLEAAENQKNLLNKHIAADSLTPVITASVAQSPVANKDAKAVEMRSNGLVEDVKELRGGAVVSPPPEFRLNGKGSSDDVAKPLQQYVYGENGPTEDPAVPRHVNIIEQEIREQQMREAVLRHEGTLRPPLSSVEEEEQGVLVVAGEDDSGCAEFQEFDPTEPVVVSKPVIASAPVQLRPPSPVVVVAAHAAVPSAVGDDDGPEGIVAGGTPGTGDFSPEDLAPSSTYFDSPQFSTEAKIALEIRELKEREEELRRMRTRFNSASALHSQDNLISLPTSSSTDEGNCSEYGSGEDASNKEVASIEDGGSSSGGTQGVSVRRSAPVVWKRGEIAVVREAINFDLRSPRKEKFLWLRIESFLETFPRFRRTPTEDEPDFGQRNFRKPESIASCSNAIRLLFLAMTLRNHSESKPGGN</sequence>
<feature type="region of interest" description="Disordered" evidence="2">
    <location>
        <begin position="298"/>
        <end position="346"/>
    </location>
</feature>
<feature type="coiled-coil region" evidence="1">
    <location>
        <begin position="263"/>
        <end position="290"/>
    </location>
</feature>
<dbReference type="EMBL" id="CAJPEX010000164">
    <property type="protein sequence ID" value="CAG0913881.1"/>
    <property type="molecule type" value="Genomic_DNA"/>
</dbReference>
<name>A0A7R9G946_9CRUS</name>
<evidence type="ECO:0000313" key="3">
    <source>
        <dbReference type="EMBL" id="CAD7273729.1"/>
    </source>
</evidence>
<proteinExistence type="predicted"/>
<evidence type="ECO:0000313" key="4">
    <source>
        <dbReference type="Proteomes" id="UP000678499"/>
    </source>
</evidence>
<feature type="region of interest" description="Disordered" evidence="2">
    <location>
        <begin position="221"/>
        <end position="242"/>
    </location>
</feature>
<feature type="compositionally biased region" description="Polar residues" evidence="2">
    <location>
        <begin position="298"/>
        <end position="311"/>
    </location>
</feature>
<dbReference type="AlphaFoldDB" id="A0A7R9G946"/>
<reference evidence="3" key="1">
    <citation type="submission" date="2020-11" db="EMBL/GenBank/DDBJ databases">
        <authorList>
            <person name="Tran Van P."/>
        </authorList>
    </citation>
    <scope>NUCLEOTIDE SEQUENCE</scope>
</reference>
<gene>
    <name evidence="3" type="ORF">NMOB1V02_LOCUS1601</name>
</gene>
<organism evidence="3">
    <name type="scientific">Notodromas monacha</name>
    <dbReference type="NCBI Taxonomy" id="399045"/>
    <lineage>
        <taxon>Eukaryota</taxon>
        <taxon>Metazoa</taxon>
        <taxon>Ecdysozoa</taxon>
        <taxon>Arthropoda</taxon>
        <taxon>Crustacea</taxon>
        <taxon>Oligostraca</taxon>
        <taxon>Ostracoda</taxon>
        <taxon>Podocopa</taxon>
        <taxon>Podocopida</taxon>
        <taxon>Cypridocopina</taxon>
        <taxon>Cypridoidea</taxon>
        <taxon>Cyprididae</taxon>
        <taxon>Notodromas</taxon>
    </lineage>
</organism>
<accession>A0A7R9G946</accession>
<dbReference type="Proteomes" id="UP000678499">
    <property type="component" value="Unassembled WGS sequence"/>
</dbReference>
<evidence type="ECO:0000256" key="1">
    <source>
        <dbReference type="SAM" id="Coils"/>
    </source>
</evidence>
<keyword evidence="1" id="KW-0175">Coiled coil</keyword>
<protein>
    <submittedName>
        <fullName evidence="3">Uncharacterized protein</fullName>
    </submittedName>
</protein>
<evidence type="ECO:0000256" key="2">
    <source>
        <dbReference type="SAM" id="MobiDB-lite"/>
    </source>
</evidence>